<protein>
    <submittedName>
        <fullName evidence="2">Uncharacterized protein</fullName>
    </submittedName>
</protein>
<evidence type="ECO:0000313" key="2">
    <source>
        <dbReference type="EMBL" id="KAL1611108.1"/>
    </source>
</evidence>
<dbReference type="EMBL" id="JAKIXB020000002">
    <property type="protein sequence ID" value="KAL1611108.1"/>
    <property type="molecule type" value="Genomic_DNA"/>
</dbReference>
<gene>
    <name evidence="2" type="ORF">SLS59_000748</name>
</gene>
<reference evidence="2 3" key="1">
    <citation type="submission" date="2024-02" db="EMBL/GenBank/DDBJ databases">
        <title>De novo assembly and annotation of 12 fungi associated with fruit tree decline syndrome in Ontario, Canada.</title>
        <authorList>
            <person name="Sulman M."/>
            <person name="Ellouze W."/>
            <person name="Ilyukhin E."/>
        </authorList>
    </citation>
    <scope>NUCLEOTIDE SEQUENCE [LARGE SCALE GENOMIC DNA]</scope>
    <source>
        <strain evidence="2 3">M97-236</strain>
    </source>
</reference>
<comment type="caution">
    <text evidence="2">The sequence shown here is derived from an EMBL/GenBank/DDBJ whole genome shotgun (WGS) entry which is preliminary data.</text>
</comment>
<evidence type="ECO:0000256" key="1">
    <source>
        <dbReference type="SAM" id="MobiDB-lite"/>
    </source>
</evidence>
<name>A0ABR3S350_9PLEO</name>
<organism evidence="2 3">
    <name type="scientific">Nothophoma quercina</name>
    <dbReference type="NCBI Taxonomy" id="749835"/>
    <lineage>
        <taxon>Eukaryota</taxon>
        <taxon>Fungi</taxon>
        <taxon>Dikarya</taxon>
        <taxon>Ascomycota</taxon>
        <taxon>Pezizomycotina</taxon>
        <taxon>Dothideomycetes</taxon>
        <taxon>Pleosporomycetidae</taxon>
        <taxon>Pleosporales</taxon>
        <taxon>Pleosporineae</taxon>
        <taxon>Didymellaceae</taxon>
        <taxon>Nothophoma</taxon>
    </lineage>
</organism>
<feature type="region of interest" description="Disordered" evidence="1">
    <location>
        <begin position="17"/>
        <end position="45"/>
    </location>
</feature>
<keyword evidence="3" id="KW-1185">Reference proteome</keyword>
<dbReference type="Proteomes" id="UP001521222">
    <property type="component" value="Unassembled WGS sequence"/>
</dbReference>
<evidence type="ECO:0000313" key="3">
    <source>
        <dbReference type="Proteomes" id="UP001521222"/>
    </source>
</evidence>
<sequence>MDPKGLLSRQLASITDTLARASQRRDEEVKRARRSSRASTKATEFTTTFKSTAPAPVMQQEHLHLAAAAPLHFCDGAHDGENADPPAYTRVDETAKRTKNKLEAFRCMMAEVDAEELRREEEEDNRSDVHQRWADAIQDADDAISIDLQGAIYSQNTPSMTDSQSSTSENDFNAMLAELRNLGASARHARSEVNSEYDGRNDIRQMLAELETLTNSATTDHTVSAEGDPEKGERVTTAIGNTGVAVQNSNTILATPFEWKQTHRGKRAGHEFNDSSFIKAESNDNVSDPRRMLAELAALSELDPQGHSPSSNVSFEWDEEDDSDIEILKSRLQSLRSSSPDHIHFDEGVGRTPRHKIVRSQATTLHPNIIPYVVALQMEQSNTQWDLVQGWTTCLYSSDMNSYEAQKDREAAVTKAEVALEKIIDSVMEVEEGFRRKEEQAKLYRRLVVSNLAAGADEEALERVFRKYRNDMSVTLDHTVCFLLIIVVPTSPSCQIGIRLSVLKPPTSIWPAERLRFKRHTLQVRSTV</sequence>
<proteinExistence type="predicted"/>
<accession>A0ABR3S350</accession>